<dbReference type="CDD" id="cd17744">
    <property type="entry name" value="BRCT_MDC1_rpt1"/>
    <property type="match status" value="1"/>
</dbReference>
<feature type="compositionally biased region" description="Acidic residues" evidence="4">
    <location>
        <begin position="113"/>
        <end position="127"/>
    </location>
</feature>
<feature type="compositionally biased region" description="Basic residues" evidence="4">
    <location>
        <begin position="585"/>
        <end position="595"/>
    </location>
</feature>
<dbReference type="AlphaFoldDB" id="A0A4D6KPK2"/>
<dbReference type="CDD" id="cd18432">
    <property type="entry name" value="BRCT_PAXIP1_rpt6_like"/>
    <property type="match status" value="1"/>
</dbReference>
<protein>
    <submittedName>
        <fullName evidence="6">PAX-interacting protein 1</fullName>
    </submittedName>
</protein>
<feature type="region of interest" description="Disordered" evidence="4">
    <location>
        <begin position="111"/>
        <end position="144"/>
    </location>
</feature>
<feature type="compositionally biased region" description="Low complexity" evidence="4">
    <location>
        <begin position="786"/>
        <end position="796"/>
    </location>
</feature>
<dbReference type="EMBL" id="CP039345">
    <property type="protein sequence ID" value="QCD77029.1"/>
    <property type="molecule type" value="Genomic_DNA"/>
</dbReference>
<reference evidence="6 7" key="1">
    <citation type="submission" date="2019-04" db="EMBL/GenBank/DDBJ databases">
        <title>An improved genome assembly and genetic linkage map for asparagus bean, Vigna unguiculata ssp. sesquipedialis.</title>
        <authorList>
            <person name="Xia Q."/>
            <person name="Zhang R."/>
            <person name="Dong Y."/>
        </authorList>
    </citation>
    <scope>NUCLEOTIDE SEQUENCE [LARGE SCALE GENOMIC DNA]</scope>
    <source>
        <tissue evidence="6">Leaf</tissue>
    </source>
</reference>
<keyword evidence="3" id="KW-0539">Nucleus</keyword>
<sequence length="1128" mass="125220">MSPNHSTGKDDHGIHADFDYVDTQPFDADGVEDDDCGDNEWQYFEDTVPFDDDGVLDTEAVVLAGETQVFEDDDDILVNEAMNLATETQALGDGETQLLEEECESDKTQVLENVDDDEHSVDSDNGEVDSRKGKSWQRNSSGSMPPRFTFLRAESLRQAALAIHKVDSKENQDVTNSVKASQKYQESLVVKDKGDSFLSCSKKVGGVDQENDSGKYSVEVGGFKSQAAKSTVRKLFNDDVPIEANGTSLNEGNDLDKLPIYHGDLEGLSYVNSQEPGVLSQVNALDFVDRFLKDNITEFDQETNCFKSMEQKSKSVPSTKRQHSLARTVNDRGKAGRTGIYEWDDSREDEGGGDIYLRRKNDFFKGETHRPRSLPGFQKKRVCRLNINDDKKDESIPNKRKTAVHSDSKLGMNILKARDNVIPEATKKLNRNLAKELDKQFNTDCSRGDMEPDANAGEQEMLDVGPDTQMAAEVMETLCNAKDIVDNDTAHVTSSGLTCKLNNSSIGKVGLVSSKEHLGEYDRKRKVGVKSMLQASGISKRNTKEVRQHTEDSVMTRSKRSKLNAQGNQTSSGNENGRVSLSPKNVRRKSARSLKRGQLDELNNPDGNNEESKGSSVIKRQLQDGVWHISPIAYRTRRRLSVNVSINLDISPKSLRDGNIGIDSHEKSSGIGLPASKALDSKSITGSSGHFEVGDNSKLSQFGNSALKVSVVSVSDGVELDIVDCPKRRRSLRIRKLSMHDKGSEILDCSSKPSAKPIDTGKSTSGKRKMRTDSDVKSHVNSKDQSSSNDGSVISSVDRKQGKISELNLDKTDPRDNVSNSEATSSDESPRDRSKLSDLAFSTPSKYKRPVNGASPVCMGDEYYKQSCNKSLIRELQSLSAIRPELLTPSKDSRKRRDMTDVRVLYSRHLDEDIIKHQKKILARLGVSVVSSIADATHFIADEFVRTRNMLEAIAFGKLVVTHLWIESCGQANCFIDERNHILRDAKKEKELGFSLPVSLARAVQHPLLRGRRVLITPNTKPSKEIISNLARAVQGQVVEKVGKSVLKGHTVPDDLLILSCEEDYAFSVPFLEKGAMVYSSELLLNGIVTQKLEYQRHRLFADNVKKTRSTVWLKRDNRTFTPVTKCD</sequence>
<keyword evidence="7" id="KW-1185">Reference proteome</keyword>
<dbReference type="PANTHER" id="PTHR23196:SF1">
    <property type="entry name" value="PAX-INTERACTING PROTEIN 1"/>
    <property type="match status" value="1"/>
</dbReference>
<dbReference type="InterPro" id="IPR001357">
    <property type="entry name" value="BRCT_dom"/>
</dbReference>
<dbReference type="InterPro" id="IPR051579">
    <property type="entry name" value="DDR_Transcriptional_Reg"/>
</dbReference>
<evidence type="ECO:0000313" key="7">
    <source>
        <dbReference type="Proteomes" id="UP000501690"/>
    </source>
</evidence>
<feature type="region of interest" description="Disordered" evidence="4">
    <location>
        <begin position="1"/>
        <end position="38"/>
    </location>
</feature>
<evidence type="ECO:0000259" key="5">
    <source>
        <dbReference type="PROSITE" id="PS50172"/>
    </source>
</evidence>
<organism evidence="6 7">
    <name type="scientific">Vigna unguiculata</name>
    <name type="common">Cowpea</name>
    <dbReference type="NCBI Taxonomy" id="3917"/>
    <lineage>
        <taxon>Eukaryota</taxon>
        <taxon>Viridiplantae</taxon>
        <taxon>Streptophyta</taxon>
        <taxon>Embryophyta</taxon>
        <taxon>Tracheophyta</taxon>
        <taxon>Spermatophyta</taxon>
        <taxon>Magnoliopsida</taxon>
        <taxon>eudicotyledons</taxon>
        <taxon>Gunneridae</taxon>
        <taxon>Pentapetalae</taxon>
        <taxon>rosids</taxon>
        <taxon>fabids</taxon>
        <taxon>Fabales</taxon>
        <taxon>Fabaceae</taxon>
        <taxon>Papilionoideae</taxon>
        <taxon>50 kb inversion clade</taxon>
        <taxon>NPAAA clade</taxon>
        <taxon>indigoferoid/millettioid clade</taxon>
        <taxon>Phaseoleae</taxon>
        <taxon>Vigna</taxon>
    </lineage>
</organism>
<dbReference type="OrthoDB" id="342264at2759"/>
<dbReference type="Gene3D" id="3.40.50.10190">
    <property type="entry name" value="BRCT domain"/>
    <property type="match status" value="2"/>
</dbReference>
<dbReference type="SUPFAM" id="SSF52113">
    <property type="entry name" value="BRCT domain"/>
    <property type="match status" value="1"/>
</dbReference>
<feature type="region of interest" description="Disordered" evidence="4">
    <location>
        <begin position="745"/>
        <end position="854"/>
    </location>
</feature>
<feature type="compositionally biased region" description="Acidic residues" evidence="4">
    <location>
        <begin position="29"/>
        <end position="38"/>
    </location>
</feature>
<gene>
    <name evidence="6" type="ORF">DEO72_LG1g651</name>
</gene>
<evidence type="ECO:0000256" key="3">
    <source>
        <dbReference type="ARBA" id="ARBA00023242"/>
    </source>
</evidence>
<comment type="subcellular location">
    <subcellularLocation>
        <location evidence="1">Nucleus</location>
    </subcellularLocation>
</comment>
<feature type="compositionally biased region" description="Polar residues" evidence="4">
    <location>
        <begin position="817"/>
        <end position="827"/>
    </location>
</feature>
<dbReference type="Gramene" id="Vigun06g173600.1.v1.2">
    <property type="protein sequence ID" value="Vigun06g173600.1.v1.2"/>
    <property type="gene ID" value="Vigun06g173600.v1.2"/>
</dbReference>
<feature type="compositionally biased region" description="Basic and acidic residues" evidence="4">
    <location>
        <begin position="797"/>
        <end position="816"/>
    </location>
</feature>
<dbReference type="SMART" id="SM00292">
    <property type="entry name" value="BRCT"/>
    <property type="match status" value="1"/>
</dbReference>
<dbReference type="InterPro" id="IPR036420">
    <property type="entry name" value="BRCT_dom_sf"/>
</dbReference>
<dbReference type="GO" id="GO:0005634">
    <property type="term" value="C:nucleus"/>
    <property type="evidence" value="ECO:0007669"/>
    <property type="project" value="UniProtKB-SubCell"/>
</dbReference>
<dbReference type="Pfam" id="PF16770">
    <property type="entry name" value="RTT107_BRCT_5"/>
    <property type="match status" value="1"/>
</dbReference>
<dbReference type="PROSITE" id="PS50172">
    <property type="entry name" value="BRCT"/>
    <property type="match status" value="1"/>
</dbReference>
<evidence type="ECO:0000256" key="4">
    <source>
        <dbReference type="SAM" id="MobiDB-lite"/>
    </source>
</evidence>
<feature type="compositionally biased region" description="Basic and acidic residues" evidence="4">
    <location>
        <begin position="771"/>
        <end position="782"/>
    </location>
</feature>
<feature type="compositionally biased region" description="Polar residues" evidence="4">
    <location>
        <begin position="563"/>
        <end position="583"/>
    </location>
</feature>
<feature type="region of interest" description="Disordered" evidence="4">
    <location>
        <begin position="532"/>
        <end position="617"/>
    </location>
</feature>
<evidence type="ECO:0000256" key="2">
    <source>
        <dbReference type="ARBA" id="ARBA00022763"/>
    </source>
</evidence>
<dbReference type="Proteomes" id="UP000501690">
    <property type="component" value="Linkage Group LG1"/>
</dbReference>
<accession>A0A4D6KPK2</accession>
<feature type="domain" description="BRCT" evidence="5">
    <location>
        <begin position="894"/>
        <end position="983"/>
    </location>
</feature>
<dbReference type="Pfam" id="PF16589">
    <property type="entry name" value="BRCT_2"/>
    <property type="match status" value="1"/>
</dbReference>
<keyword evidence="2" id="KW-0227">DNA damage</keyword>
<evidence type="ECO:0000313" key="6">
    <source>
        <dbReference type="EMBL" id="QCD77029.1"/>
    </source>
</evidence>
<feature type="compositionally biased region" description="Basic and acidic residues" evidence="4">
    <location>
        <begin position="542"/>
        <end position="554"/>
    </location>
</feature>
<dbReference type="PANTHER" id="PTHR23196">
    <property type="entry name" value="PAX TRANSCRIPTION ACTIVATION DOMAIN INTERACTING PROTEIN"/>
    <property type="match status" value="1"/>
</dbReference>
<dbReference type="GO" id="GO:0006974">
    <property type="term" value="P:DNA damage response"/>
    <property type="evidence" value="ECO:0007669"/>
    <property type="project" value="UniProtKB-KW"/>
</dbReference>
<evidence type="ECO:0000256" key="1">
    <source>
        <dbReference type="ARBA" id="ARBA00004123"/>
    </source>
</evidence>
<feature type="compositionally biased region" description="Basic and acidic residues" evidence="4">
    <location>
        <begin position="7"/>
        <end position="18"/>
    </location>
</feature>
<proteinExistence type="predicted"/>
<name>A0A4D6KPK2_VIGUN</name>